<evidence type="ECO:0000256" key="1">
    <source>
        <dbReference type="ARBA" id="ARBA00005031"/>
    </source>
</evidence>
<dbReference type="EC" id="4.2.1.11" evidence="3 9"/>
<dbReference type="InterPro" id="IPR036849">
    <property type="entry name" value="Enolase-like_C_sf"/>
</dbReference>
<dbReference type="SUPFAM" id="SSF54826">
    <property type="entry name" value="Enolase N-terminal domain-like"/>
    <property type="match status" value="1"/>
</dbReference>
<gene>
    <name evidence="12" type="primary">eno_1</name>
    <name evidence="9" type="synonym">eno</name>
    <name evidence="12" type="ORF">KSZ_44070</name>
</gene>
<dbReference type="SMART" id="SM01193">
    <property type="entry name" value="Enolase_N"/>
    <property type="match status" value="1"/>
</dbReference>
<dbReference type="CDD" id="cd03313">
    <property type="entry name" value="enolase"/>
    <property type="match status" value="1"/>
</dbReference>
<feature type="binding site" evidence="9">
    <location>
        <position position="391"/>
    </location>
    <ligand>
        <name>(2R)-2-phosphoglycerate</name>
        <dbReference type="ChEBI" id="CHEBI:58289"/>
    </ligand>
</feature>
<feature type="binding site" evidence="9">
    <location>
        <position position="288"/>
    </location>
    <ligand>
        <name>Mg(2+)</name>
        <dbReference type="ChEBI" id="CHEBI:18420"/>
    </ligand>
</feature>
<dbReference type="Gene3D" id="3.20.20.120">
    <property type="entry name" value="Enolase-like C-terminal domain"/>
    <property type="match status" value="1"/>
</dbReference>
<proteinExistence type="inferred from homology"/>
<dbReference type="InterPro" id="IPR000941">
    <property type="entry name" value="Enolase"/>
</dbReference>
<dbReference type="RefSeq" id="WP_201364042.1">
    <property type="nucleotide sequence ID" value="NZ_BNJJ01000012.1"/>
</dbReference>
<keyword evidence="13" id="KW-1185">Reference proteome</keyword>
<sequence>MTTIIKQLKAWEILDSRGRPTVKARCELESRAVGIVSVPSGASTGAAEAHELRDNDPARYRGLGCRKAVANINGEINTALAGRLLASQQELDTILIELDATANKSRLGANAILAVSLAFARAVSQERQYPLYQHFADMQELPLRTLPRPTINLFSGGKHAGGQVDIQDVLLVPAAAQTMDEALAVTFAVYQSASELTFKKYGTRSLTADEGGLAPPFPDTETMLADAVETIEQAGYVAGKDVMLAIDVASSHFYQDKLYHLDHEQLSSAAMIERLGNWLSRYPLVSIEDGLAEDDWNNWPDLYARIGSQTLVLGDDFLCTNPGRIQRAIANQAANALLLKVNQIGTLSEAAQSCQLARSANWRVTISARSGETEDNWLADLAVGWAGDQIKIGSITHGERLAKYNRLLEIEADTHLPLIAWPTDGSQNNHS</sequence>
<feature type="binding site" evidence="9">
    <location>
        <position position="315"/>
    </location>
    <ligand>
        <name>Mg(2+)</name>
        <dbReference type="ChEBI" id="CHEBI:18420"/>
    </ligand>
</feature>
<dbReference type="EMBL" id="BNJJ01000012">
    <property type="protein sequence ID" value="GHO86401.1"/>
    <property type="molecule type" value="Genomic_DNA"/>
</dbReference>
<feature type="domain" description="Enolase C-terminal TIM barrel" evidence="10">
    <location>
        <begin position="143"/>
        <end position="417"/>
    </location>
</feature>
<feature type="domain" description="Enolase N-terminal" evidence="11">
    <location>
        <begin position="5"/>
        <end position="135"/>
    </location>
</feature>
<dbReference type="PANTHER" id="PTHR11902">
    <property type="entry name" value="ENOLASE"/>
    <property type="match status" value="1"/>
</dbReference>
<evidence type="ECO:0000256" key="6">
    <source>
        <dbReference type="ARBA" id="ARBA00022842"/>
    </source>
</evidence>
<keyword evidence="6 9" id="KW-0460">Magnesium</keyword>
<evidence type="ECO:0000256" key="4">
    <source>
        <dbReference type="ARBA" id="ARBA00017068"/>
    </source>
</evidence>
<protein>
    <recommendedName>
        <fullName evidence="4 9">Enolase</fullName>
        <ecNumber evidence="3 9">4.2.1.11</ecNumber>
    </recommendedName>
    <alternativeName>
        <fullName evidence="9">2-phospho-D-glycerate hydro-lyase</fullName>
    </alternativeName>
    <alternativeName>
        <fullName evidence="9">2-phosphoglycerate dehydratase</fullName>
    </alternativeName>
</protein>
<evidence type="ECO:0000256" key="9">
    <source>
        <dbReference type="HAMAP-Rule" id="MF_00318"/>
    </source>
</evidence>
<keyword evidence="8 9" id="KW-0456">Lyase</keyword>
<comment type="subcellular location">
    <subcellularLocation>
        <location evidence="9">Cytoplasm</location>
    </subcellularLocation>
    <subcellularLocation>
        <location evidence="9">Secreted</location>
    </subcellularLocation>
    <subcellularLocation>
        <location evidence="9">Cell surface</location>
    </subcellularLocation>
    <text evidence="9">Fractions of enolase are present in both the cytoplasm and on the cell surface.</text>
</comment>
<dbReference type="HAMAP" id="MF_00318">
    <property type="entry name" value="Enolase"/>
    <property type="match status" value="1"/>
</dbReference>
<dbReference type="SFLD" id="SFLDS00001">
    <property type="entry name" value="Enolase"/>
    <property type="match status" value="1"/>
</dbReference>
<evidence type="ECO:0000313" key="13">
    <source>
        <dbReference type="Proteomes" id="UP000635565"/>
    </source>
</evidence>
<comment type="catalytic activity">
    <reaction evidence="9">
        <text>(2R)-2-phosphoglycerate = phosphoenolpyruvate + H2O</text>
        <dbReference type="Rhea" id="RHEA:10164"/>
        <dbReference type="ChEBI" id="CHEBI:15377"/>
        <dbReference type="ChEBI" id="CHEBI:58289"/>
        <dbReference type="ChEBI" id="CHEBI:58702"/>
        <dbReference type="EC" id="4.2.1.11"/>
    </reaction>
</comment>
<evidence type="ECO:0000256" key="5">
    <source>
        <dbReference type="ARBA" id="ARBA00022525"/>
    </source>
</evidence>
<evidence type="ECO:0000256" key="2">
    <source>
        <dbReference type="ARBA" id="ARBA00009604"/>
    </source>
</evidence>
<feature type="binding site" evidence="9">
    <location>
        <position position="167"/>
    </location>
    <ligand>
        <name>(2R)-2-phosphoglycerate</name>
        <dbReference type="ChEBI" id="CHEBI:58289"/>
    </ligand>
</feature>
<feature type="binding site" evidence="9">
    <location>
        <position position="340"/>
    </location>
    <ligand>
        <name>(2R)-2-phosphoglycerate</name>
        <dbReference type="ChEBI" id="CHEBI:58289"/>
    </ligand>
</feature>
<evidence type="ECO:0000259" key="11">
    <source>
        <dbReference type="SMART" id="SM01193"/>
    </source>
</evidence>
<evidence type="ECO:0000313" key="12">
    <source>
        <dbReference type="EMBL" id="GHO86401.1"/>
    </source>
</evidence>
<dbReference type="SFLD" id="SFLDF00002">
    <property type="entry name" value="enolase"/>
    <property type="match status" value="1"/>
</dbReference>
<feature type="active site" description="Proton acceptor" evidence="9">
    <location>
        <position position="340"/>
    </location>
</feature>
<evidence type="ECO:0000259" key="10">
    <source>
        <dbReference type="SMART" id="SM01192"/>
    </source>
</evidence>
<feature type="binding site" evidence="9">
    <location>
        <position position="370"/>
    </location>
    <ligand>
        <name>(2R)-2-phosphoglycerate</name>
        <dbReference type="ChEBI" id="CHEBI:58289"/>
    </ligand>
</feature>
<dbReference type="InterPro" id="IPR020811">
    <property type="entry name" value="Enolase_N"/>
</dbReference>
<dbReference type="SMART" id="SM01192">
    <property type="entry name" value="Enolase_C"/>
    <property type="match status" value="1"/>
</dbReference>
<dbReference type="NCBIfam" id="TIGR01060">
    <property type="entry name" value="eno"/>
    <property type="match status" value="1"/>
</dbReference>
<comment type="caution">
    <text evidence="12">The sequence shown here is derived from an EMBL/GenBank/DDBJ whole genome shotgun (WGS) entry which is preliminary data.</text>
</comment>
<dbReference type="PROSITE" id="PS00164">
    <property type="entry name" value="ENOLASE"/>
    <property type="match status" value="1"/>
</dbReference>
<name>A0ABQ3VMS5_9CHLR</name>
<dbReference type="Proteomes" id="UP000635565">
    <property type="component" value="Unassembled WGS sequence"/>
</dbReference>
<comment type="function">
    <text evidence="9">Catalyzes the reversible conversion of 2-phosphoglycerate (2-PG) into phosphoenolpyruvate (PEP). It is essential for the degradation of carbohydrates via glycolysis.</text>
</comment>
<keyword evidence="9" id="KW-0963">Cytoplasm</keyword>
<dbReference type="InterPro" id="IPR029017">
    <property type="entry name" value="Enolase-like_N"/>
</dbReference>
<comment type="pathway">
    <text evidence="1 9">Carbohydrate degradation; glycolysis; pyruvate from D-glyceraldehyde 3-phosphate: step 4/5.</text>
</comment>
<dbReference type="PANTHER" id="PTHR11902:SF1">
    <property type="entry name" value="ENOLASE"/>
    <property type="match status" value="1"/>
</dbReference>
<keyword evidence="7 9" id="KW-0324">Glycolysis</keyword>
<dbReference type="SFLD" id="SFLDG00178">
    <property type="entry name" value="enolase"/>
    <property type="match status" value="1"/>
</dbReference>
<dbReference type="SUPFAM" id="SSF51604">
    <property type="entry name" value="Enolase C-terminal domain-like"/>
    <property type="match status" value="1"/>
</dbReference>
<dbReference type="PIRSF" id="PIRSF001400">
    <property type="entry name" value="Enolase"/>
    <property type="match status" value="1"/>
</dbReference>
<evidence type="ECO:0000256" key="7">
    <source>
        <dbReference type="ARBA" id="ARBA00023152"/>
    </source>
</evidence>
<dbReference type="InterPro" id="IPR020810">
    <property type="entry name" value="Enolase_C"/>
</dbReference>
<keyword evidence="5 9" id="KW-0964">Secreted</keyword>
<comment type="cofactor">
    <cofactor evidence="9">
        <name>Mg(2+)</name>
        <dbReference type="ChEBI" id="CHEBI:18420"/>
    </cofactor>
    <text evidence="9">Binds a second Mg(2+) ion via substrate during catalysis.</text>
</comment>
<feature type="binding site" evidence="9">
    <location>
        <position position="369"/>
    </location>
    <ligand>
        <name>(2R)-2-phosphoglycerate</name>
        <dbReference type="ChEBI" id="CHEBI:58289"/>
    </ligand>
</feature>
<dbReference type="Gene3D" id="3.30.390.10">
    <property type="entry name" value="Enolase-like, N-terminal domain"/>
    <property type="match status" value="1"/>
</dbReference>
<organism evidence="12 13">
    <name type="scientific">Dictyobacter formicarum</name>
    <dbReference type="NCBI Taxonomy" id="2778368"/>
    <lineage>
        <taxon>Bacteria</taxon>
        <taxon>Bacillati</taxon>
        <taxon>Chloroflexota</taxon>
        <taxon>Ktedonobacteria</taxon>
        <taxon>Ktedonobacterales</taxon>
        <taxon>Dictyobacteraceae</taxon>
        <taxon>Dictyobacter</taxon>
    </lineage>
</organism>
<accession>A0ABQ3VMS5</accession>
<evidence type="ECO:0000256" key="8">
    <source>
        <dbReference type="ARBA" id="ARBA00023239"/>
    </source>
</evidence>
<reference evidence="12 13" key="1">
    <citation type="journal article" date="2021" name="Int. J. Syst. Evol. Microbiol.">
        <title>Reticulibacter mediterranei gen. nov., sp. nov., within the new family Reticulibacteraceae fam. nov., and Ktedonospora formicarum gen. nov., sp. nov., Ktedonobacter robiniae sp. nov., Dictyobacter formicarum sp. nov. and Dictyobacter arantiisoli sp. nov., belonging to the class Ktedonobacteria.</title>
        <authorList>
            <person name="Yabe S."/>
            <person name="Zheng Y."/>
            <person name="Wang C.M."/>
            <person name="Sakai Y."/>
            <person name="Abe K."/>
            <person name="Yokota A."/>
            <person name="Donadio S."/>
            <person name="Cavaletti L."/>
            <person name="Monciardini P."/>
        </authorList>
    </citation>
    <scope>NUCLEOTIDE SEQUENCE [LARGE SCALE GENOMIC DNA]</scope>
    <source>
        <strain evidence="12 13">SOSP1-9</strain>
    </source>
</reference>
<dbReference type="Pfam" id="PF00113">
    <property type="entry name" value="Enolase_C"/>
    <property type="match status" value="1"/>
</dbReference>
<evidence type="ECO:0000256" key="3">
    <source>
        <dbReference type="ARBA" id="ARBA00012058"/>
    </source>
</evidence>
<comment type="similarity">
    <text evidence="2 9">Belongs to the enolase family.</text>
</comment>
<dbReference type="Pfam" id="PF03952">
    <property type="entry name" value="Enolase_N"/>
    <property type="match status" value="1"/>
</dbReference>
<dbReference type="PRINTS" id="PR00148">
    <property type="entry name" value="ENOLASE"/>
</dbReference>
<feature type="binding site" evidence="9">
    <location>
        <position position="247"/>
    </location>
    <ligand>
        <name>Mg(2+)</name>
        <dbReference type="ChEBI" id="CHEBI:18420"/>
    </ligand>
</feature>
<dbReference type="InterPro" id="IPR020809">
    <property type="entry name" value="Enolase_CS"/>
</dbReference>
<feature type="active site" description="Proton donor" evidence="9">
    <location>
        <position position="210"/>
    </location>
</feature>
<keyword evidence="9" id="KW-0479">Metal-binding</keyword>